<keyword evidence="3" id="KW-1185">Reference proteome</keyword>
<feature type="region of interest" description="Disordered" evidence="1">
    <location>
        <begin position="34"/>
        <end position="56"/>
    </location>
</feature>
<evidence type="ECO:0000256" key="1">
    <source>
        <dbReference type="SAM" id="MobiDB-lite"/>
    </source>
</evidence>
<accession>A0ABR1DJQ8</accession>
<dbReference type="Proteomes" id="UP001303046">
    <property type="component" value="Unassembled WGS sequence"/>
</dbReference>
<comment type="caution">
    <text evidence="2">The sequence shown here is derived from an EMBL/GenBank/DDBJ whole genome shotgun (WGS) entry which is preliminary data.</text>
</comment>
<name>A0ABR1DJQ8_NECAM</name>
<evidence type="ECO:0000313" key="2">
    <source>
        <dbReference type="EMBL" id="KAK6750703.1"/>
    </source>
</evidence>
<organism evidence="2 3">
    <name type="scientific">Necator americanus</name>
    <name type="common">Human hookworm</name>
    <dbReference type="NCBI Taxonomy" id="51031"/>
    <lineage>
        <taxon>Eukaryota</taxon>
        <taxon>Metazoa</taxon>
        <taxon>Ecdysozoa</taxon>
        <taxon>Nematoda</taxon>
        <taxon>Chromadorea</taxon>
        <taxon>Rhabditida</taxon>
        <taxon>Rhabditina</taxon>
        <taxon>Rhabditomorpha</taxon>
        <taxon>Strongyloidea</taxon>
        <taxon>Ancylostomatidae</taxon>
        <taxon>Bunostominae</taxon>
        <taxon>Necator</taxon>
    </lineage>
</organism>
<evidence type="ECO:0000313" key="3">
    <source>
        <dbReference type="Proteomes" id="UP001303046"/>
    </source>
</evidence>
<proteinExistence type="predicted"/>
<sequence>MPAGKGGDGGVQRLDIYNNDSTWVQRLDMGSVVRHDGSGSTTAARHDGGSTRAFSGSTWAAARQAAARHGQRLDKQRLDMAVAIDGWWTVGPN</sequence>
<dbReference type="EMBL" id="JAVFWL010000004">
    <property type="protein sequence ID" value="KAK6750703.1"/>
    <property type="molecule type" value="Genomic_DNA"/>
</dbReference>
<reference evidence="2 3" key="1">
    <citation type="submission" date="2023-08" db="EMBL/GenBank/DDBJ databases">
        <title>A Necator americanus chromosomal reference genome.</title>
        <authorList>
            <person name="Ilik V."/>
            <person name="Petrzelkova K.J."/>
            <person name="Pardy F."/>
            <person name="Fuh T."/>
            <person name="Niatou-Singa F.S."/>
            <person name="Gouil Q."/>
            <person name="Baker L."/>
            <person name="Ritchie M.E."/>
            <person name="Jex A.R."/>
            <person name="Gazzola D."/>
            <person name="Li H."/>
            <person name="Toshio Fujiwara R."/>
            <person name="Zhan B."/>
            <person name="Aroian R.V."/>
            <person name="Pafco B."/>
            <person name="Schwarz E.M."/>
        </authorList>
    </citation>
    <scope>NUCLEOTIDE SEQUENCE [LARGE SCALE GENOMIC DNA]</scope>
    <source>
        <strain evidence="2 3">Aroian</strain>
        <tissue evidence="2">Whole animal</tissue>
    </source>
</reference>
<gene>
    <name evidence="2" type="primary">Necator_chrIV.g15881</name>
    <name evidence="2" type="ORF">RB195_002586</name>
</gene>
<protein>
    <submittedName>
        <fullName evidence="2">Uncharacterized protein</fullName>
    </submittedName>
</protein>